<dbReference type="AlphaFoldDB" id="A5G1D4"/>
<dbReference type="STRING" id="349163.Acry_2474"/>
<dbReference type="KEGG" id="acr:Acry_2474"/>
<dbReference type="InterPro" id="IPR001015">
    <property type="entry name" value="Ferrochelatase"/>
</dbReference>
<dbReference type="GO" id="GO:0006783">
    <property type="term" value="P:heme biosynthetic process"/>
    <property type="evidence" value="ECO:0007669"/>
    <property type="project" value="UniProtKB-UniRule"/>
</dbReference>
<evidence type="ECO:0000256" key="4">
    <source>
        <dbReference type="ARBA" id="ARBA00023239"/>
    </source>
</evidence>
<evidence type="ECO:0000313" key="10">
    <source>
        <dbReference type="Proteomes" id="UP000000245"/>
    </source>
</evidence>
<dbReference type="eggNOG" id="COG0276">
    <property type="taxonomic scope" value="Bacteria"/>
</dbReference>
<organism evidence="9 10">
    <name type="scientific">Acidiphilium cryptum (strain JF-5)</name>
    <dbReference type="NCBI Taxonomy" id="349163"/>
    <lineage>
        <taxon>Bacteria</taxon>
        <taxon>Pseudomonadati</taxon>
        <taxon>Pseudomonadota</taxon>
        <taxon>Alphaproteobacteria</taxon>
        <taxon>Acetobacterales</taxon>
        <taxon>Acidocellaceae</taxon>
        <taxon>Acidiphilium</taxon>
    </lineage>
</organism>
<keyword evidence="4 7" id="KW-0456">Lyase</keyword>
<keyword evidence="2 7" id="KW-0408">Iron</keyword>
<dbReference type="RefSeq" id="WP_007422353.1">
    <property type="nucleotide sequence ID" value="NC_009484.1"/>
</dbReference>
<evidence type="ECO:0000256" key="2">
    <source>
        <dbReference type="ARBA" id="ARBA00023004"/>
    </source>
</evidence>
<comment type="catalytic activity">
    <reaction evidence="6">
        <text>Fe-coproporphyrin III + 2 H(+) = coproporphyrin III + Fe(2+)</text>
        <dbReference type="Rhea" id="RHEA:49572"/>
        <dbReference type="ChEBI" id="CHEBI:15378"/>
        <dbReference type="ChEBI" id="CHEBI:29033"/>
        <dbReference type="ChEBI" id="CHEBI:68438"/>
        <dbReference type="ChEBI" id="CHEBI:131725"/>
        <dbReference type="EC" id="4.99.1.9"/>
    </reaction>
    <physiologicalReaction direction="right-to-left" evidence="6">
        <dbReference type="Rhea" id="RHEA:49574"/>
    </physiologicalReaction>
</comment>
<dbReference type="HAMAP" id="MF_00323">
    <property type="entry name" value="Ferrochelatase"/>
    <property type="match status" value="1"/>
</dbReference>
<comment type="subcellular location">
    <subcellularLocation>
        <location evidence="7 8">Cytoplasm</location>
    </subcellularLocation>
</comment>
<dbReference type="GO" id="GO:0046872">
    <property type="term" value="F:metal ion binding"/>
    <property type="evidence" value="ECO:0007669"/>
    <property type="project" value="UniProtKB-KW"/>
</dbReference>
<comment type="function">
    <text evidence="7 8">Catalyzes the ferrous insertion into protoporphyrin IX.</text>
</comment>
<evidence type="ECO:0000256" key="5">
    <source>
        <dbReference type="ARBA" id="ARBA00023244"/>
    </source>
</evidence>
<dbReference type="Proteomes" id="UP000000245">
    <property type="component" value="Chromosome"/>
</dbReference>
<dbReference type="Gene3D" id="3.40.50.1400">
    <property type="match status" value="2"/>
</dbReference>
<dbReference type="InterPro" id="IPR033659">
    <property type="entry name" value="Ferrochelatase_N"/>
</dbReference>
<dbReference type="PANTHER" id="PTHR11108:SF1">
    <property type="entry name" value="FERROCHELATASE, MITOCHONDRIAL"/>
    <property type="match status" value="1"/>
</dbReference>
<accession>A5G1D4</accession>
<reference evidence="9 10" key="1">
    <citation type="submission" date="2007-05" db="EMBL/GenBank/DDBJ databases">
        <title>Complete sequence of chromosome of Acidiphilium cryptum JF-5.</title>
        <authorList>
            <consortium name="US DOE Joint Genome Institute"/>
            <person name="Copeland A."/>
            <person name="Lucas S."/>
            <person name="Lapidus A."/>
            <person name="Barry K."/>
            <person name="Detter J.C."/>
            <person name="Glavina del Rio T."/>
            <person name="Hammon N."/>
            <person name="Israni S."/>
            <person name="Dalin E."/>
            <person name="Tice H."/>
            <person name="Pitluck S."/>
            <person name="Sims D."/>
            <person name="Brettin T."/>
            <person name="Bruce D."/>
            <person name="Han C."/>
            <person name="Schmutz J."/>
            <person name="Larimer F."/>
            <person name="Land M."/>
            <person name="Hauser L."/>
            <person name="Kyrpides N."/>
            <person name="Kim E."/>
            <person name="Magnuson T."/>
            <person name="Richardson P."/>
        </authorList>
    </citation>
    <scope>NUCLEOTIDE SEQUENCE [LARGE SCALE GENOMIC DNA]</scope>
    <source>
        <strain evidence="9 10">JF-5</strain>
    </source>
</reference>
<dbReference type="InterPro" id="IPR033644">
    <property type="entry name" value="Ferrochelatase_C"/>
</dbReference>
<protein>
    <recommendedName>
        <fullName evidence="7 8">Ferrochelatase</fullName>
        <ecNumber evidence="7 8">4.98.1.1</ecNumber>
    </recommendedName>
    <alternativeName>
        <fullName evidence="7">Heme synthase</fullName>
    </alternativeName>
    <alternativeName>
        <fullName evidence="7">Protoheme ferro-lyase</fullName>
    </alternativeName>
</protein>
<name>A5G1D4_ACICJ</name>
<dbReference type="InterPro" id="IPR019772">
    <property type="entry name" value="Ferrochelatase_AS"/>
</dbReference>
<dbReference type="EMBL" id="CP000697">
    <property type="protein sequence ID" value="ABQ31666.1"/>
    <property type="molecule type" value="Genomic_DNA"/>
</dbReference>
<keyword evidence="5 7" id="KW-0627">Porphyrin biosynthesis</keyword>
<evidence type="ECO:0000313" key="9">
    <source>
        <dbReference type="EMBL" id="ABQ31666.1"/>
    </source>
</evidence>
<dbReference type="PROSITE" id="PS00534">
    <property type="entry name" value="FERROCHELATASE"/>
    <property type="match status" value="1"/>
</dbReference>
<feature type="binding site" evidence="7">
    <location>
        <position position="284"/>
    </location>
    <ligand>
        <name>Fe(2+)</name>
        <dbReference type="ChEBI" id="CHEBI:29033"/>
    </ligand>
</feature>
<evidence type="ECO:0000256" key="6">
    <source>
        <dbReference type="ARBA" id="ARBA00024536"/>
    </source>
</evidence>
<dbReference type="UniPathway" id="UPA00252">
    <property type="reaction ID" value="UER00325"/>
</dbReference>
<dbReference type="CDD" id="cd00419">
    <property type="entry name" value="Ferrochelatase_C"/>
    <property type="match status" value="1"/>
</dbReference>
<dbReference type="PANTHER" id="PTHR11108">
    <property type="entry name" value="FERROCHELATASE"/>
    <property type="match status" value="1"/>
</dbReference>
<keyword evidence="3 7" id="KW-0350">Heme biosynthesis</keyword>
<evidence type="ECO:0000256" key="1">
    <source>
        <dbReference type="ARBA" id="ARBA00007718"/>
    </source>
</evidence>
<dbReference type="EC" id="4.98.1.1" evidence="7 8"/>
<comment type="pathway">
    <text evidence="7 8">Porphyrin-containing compound metabolism; protoheme biosynthesis; protoheme from protoporphyrin-IX: step 1/1.</text>
</comment>
<evidence type="ECO:0000256" key="3">
    <source>
        <dbReference type="ARBA" id="ARBA00023133"/>
    </source>
</evidence>
<evidence type="ECO:0000256" key="7">
    <source>
        <dbReference type="HAMAP-Rule" id="MF_00323"/>
    </source>
</evidence>
<dbReference type="HOGENOM" id="CLU_018884_4_1_5"/>
<dbReference type="Pfam" id="PF00762">
    <property type="entry name" value="Ferrochelatase"/>
    <property type="match status" value="1"/>
</dbReference>
<feature type="binding site" evidence="7">
    <location>
        <position position="201"/>
    </location>
    <ligand>
        <name>Fe(2+)</name>
        <dbReference type="ChEBI" id="CHEBI:29033"/>
    </ligand>
</feature>
<keyword evidence="10" id="KW-1185">Reference proteome</keyword>
<dbReference type="GO" id="GO:0005737">
    <property type="term" value="C:cytoplasm"/>
    <property type="evidence" value="ECO:0007669"/>
    <property type="project" value="UniProtKB-SubCell"/>
</dbReference>
<keyword evidence="7 8" id="KW-0963">Cytoplasm</keyword>
<evidence type="ECO:0000256" key="8">
    <source>
        <dbReference type="RuleBase" id="RU000607"/>
    </source>
</evidence>
<proteinExistence type="inferred from homology"/>
<sequence length="362" mass="39722">MNDSEPVLPVRTAIVLFNLGGPDGPDSIKPFRVNLFSDPAIIRAPVFVRFWLARLIARSAQKKAEEGYALMGGKSPLLDLTRQQADALESALPGAKCFIAMRYWHPFARDVAREVKAWNPERILLLPLYPQFSTTTTGSSLADWHDSAARAGLVAPTTTLCCWYDDPAFAAATAEPVIRTYETARAELGAGAKIRLLFSAHGLPESIVKAGDPYQEEVEACTEAVMAAIERRLGHRPDHQVCYQSRATPQKWLEPSTEQAIEQAARDNTAVVVIPIAFVSEHIETLVELDVEYREVADHLKLPGYYRAPAQNDDPAFIAALAGIARRAVAHGPGLCSHRGGRACDARNRDCPWARYRAVVAA</sequence>
<dbReference type="SUPFAM" id="SSF53800">
    <property type="entry name" value="Chelatase"/>
    <property type="match status" value="1"/>
</dbReference>
<dbReference type="CDD" id="cd03411">
    <property type="entry name" value="Ferrochelatase_N"/>
    <property type="match status" value="1"/>
</dbReference>
<keyword evidence="7" id="KW-0479">Metal-binding</keyword>
<dbReference type="GO" id="GO:0004325">
    <property type="term" value="F:ferrochelatase activity"/>
    <property type="evidence" value="ECO:0007669"/>
    <property type="project" value="UniProtKB-UniRule"/>
</dbReference>
<gene>
    <name evidence="7" type="primary">hemH</name>
    <name evidence="9" type="ordered locus">Acry_2474</name>
</gene>
<dbReference type="NCBIfam" id="TIGR00109">
    <property type="entry name" value="hemH"/>
    <property type="match status" value="1"/>
</dbReference>
<comment type="similarity">
    <text evidence="1 7 8">Belongs to the ferrochelatase family.</text>
</comment>
<comment type="catalytic activity">
    <reaction evidence="7 8">
        <text>heme b + 2 H(+) = protoporphyrin IX + Fe(2+)</text>
        <dbReference type="Rhea" id="RHEA:22584"/>
        <dbReference type="ChEBI" id="CHEBI:15378"/>
        <dbReference type="ChEBI" id="CHEBI:29033"/>
        <dbReference type="ChEBI" id="CHEBI:57306"/>
        <dbReference type="ChEBI" id="CHEBI:60344"/>
        <dbReference type="EC" id="4.98.1.1"/>
    </reaction>
</comment>